<feature type="transmembrane region" description="Helical" evidence="1">
    <location>
        <begin position="193"/>
        <end position="214"/>
    </location>
</feature>
<evidence type="ECO:0000313" key="2">
    <source>
        <dbReference type="EMBL" id="UWP87051.1"/>
    </source>
</evidence>
<reference evidence="2" key="1">
    <citation type="submission" date="2021-04" db="EMBL/GenBank/DDBJ databases">
        <authorList>
            <person name="Hartkoorn R.C."/>
            <person name="Beaudoing E."/>
            <person name="Hot D."/>
        </authorList>
    </citation>
    <scope>NUCLEOTIDE SEQUENCE</scope>
    <source>
        <strain evidence="2">NRRL B-16292</strain>
    </source>
</reference>
<feature type="transmembrane region" description="Helical" evidence="1">
    <location>
        <begin position="126"/>
        <end position="145"/>
    </location>
</feature>
<keyword evidence="1" id="KW-0812">Transmembrane</keyword>
<feature type="transmembrane region" description="Helical" evidence="1">
    <location>
        <begin position="152"/>
        <end position="173"/>
    </location>
</feature>
<evidence type="ECO:0000313" key="3">
    <source>
        <dbReference type="Proteomes" id="UP001059617"/>
    </source>
</evidence>
<evidence type="ECO:0008006" key="4">
    <source>
        <dbReference type="Google" id="ProtNLM"/>
    </source>
</evidence>
<keyword evidence="1" id="KW-1133">Transmembrane helix</keyword>
<gene>
    <name evidence="2" type="ORF">Dfulv_23530</name>
</gene>
<dbReference type="Proteomes" id="UP001059617">
    <property type="component" value="Chromosome"/>
</dbReference>
<feature type="transmembrane region" description="Helical" evidence="1">
    <location>
        <begin position="51"/>
        <end position="68"/>
    </location>
</feature>
<keyword evidence="3" id="KW-1185">Reference proteome</keyword>
<feature type="transmembrane region" description="Helical" evidence="1">
    <location>
        <begin position="26"/>
        <end position="44"/>
    </location>
</feature>
<sequence>MRRLILLGALAGPVLRAVRRGPLVGACGVGLAIVAVPAAADAVLRPDDLVLLLRLAALCLAVGVAFVLDDPAKPSTATTPVPAWAGGAVRATGGLIATAAGWAATVAVTLAGAQDGAGEALPVGDLTLEAAAAAVLALAFAVLGWARTPRGVAGTVAAPALLVAAAAVTLLPQRLTLLAPVNDPAGWAAAHRRWTVLLVAAGAVTVTGLVLGALPPRTVRVRRRETRGARLR</sequence>
<proteinExistence type="predicted"/>
<name>A0ABY5WCN2_9ACTN</name>
<organism evidence="2 3">
    <name type="scientific">Dactylosporangium fulvum</name>
    <dbReference type="NCBI Taxonomy" id="53359"/>
    <lineage>
        <taxon>Bacteria</taxon>
        <taxon>Bacillati</taxon>
        <taxon>Actinomycetota</taxon>
        <taxon>Actinomycetes</taxon>
        <taxon>Micromonosporales</taxon>
        <taxon>Micromonosporaceae</taxon>
        <taxon>Dactylosporangium</taxon>
    </lineage>
</organism>
<dbReference type="RefSeq" id="WP_259866846.1">
    <property type="nucleotide sequence ID" value="NZ_CP073720.1"/>
</dbReference>
<reference evidence="2" key="2">
    <citation type="submission" date="2022-09" db="EMBL/GenBank/DDBJ databases">
        <title>Biosynthetic gene clusters of Dactylosporangioum fulvum.</title>
        <authorList>
            <person name="Caradec T."/>
        </authorList>
    </citation>
    <scope>NUCLEOTIDE SEQUENCE</scope>
    <source>
        <strain evidence="2">NRRL B-16292</strain>
    </source>
</reference>
<protein>
    <recommendedName>
        <fullName evidence="4">ABC transporter</fullName>
    </recommendedName>
</protein>
<evidence type="ECO:0000256" key="1">
    <source>
        <dbReference type="SAM" id="Phobius"/>
    </source>
</evidence>
<keyword evidence="1" id="KW-0472">Membrane</keyword>
<dbReference type="EMBL" id="CP073720">
    <property type="protein sequence ID" value="UWP87051.1"/>
    <property type="molecule type" value="Genomic_DNA"/>
</dbReference>
<accession>A0ABY5WCN2</accession>